<accession>A0A6C0KKD9</accession>
<reference evidence="1" key="1">
    <citation type="journal article" date="2020" name="Nature">
        <title>Giant virus diversity and host interactions through global metagenomics.</title>
        <authorList>
            <person name="Schulz F."/>
            <person name="Roux S."/>
            <person name="Paez-Espino D."/>
            <person name="Jungbluth S."/>
            <person name="Walsh D.A."/>
            <person name="Denef V.J."/>
            <person name="McMahon K.D."/>
            <person name="Konstantinidis K.T."/>
            <person name="Eloe-Fadrosh E.A."/>
            <person name="Kyrpides N.C."/>
            <person name="Woyke T."/>
        </authorList>
    </citation>
    <scope>NUCLEOTIDE SEQUENCE</scope>
    <source>
        <strain evidence="1">GVMAG-S-3300012000-53</strain>
    </source>
</reference>
<protein>
    <submittedName>
        <fullName evidence="1">Uncharacterized protein</fullName>
    </submittedName>
</protein>
<sequence>MSTTPNNIIILFIQVKLLISSLNIKSLKKSKNKVVEVFEKWTF</sequence>
<name>A0A6C0KKD9_9ZZZZ</name>
<proteinExistence type="predicted"/>
<evidence type="ECO:0000313" key="1">
    <source>
        <dbReference type="EMBL" id="QHU16794.1"/>
    </source>
</evidence>
<dbReference type="AlphaFoldDB" id="A0A6C0KKD9"/>
<dbReference type="EMBL" id="MN740890">
    <property type="protein sequence ID" value="QHU16794.1"/>
    <property type="molecule type" value="Genomic_DNA"/>
</dbReference>
<organism evidence="1">
    <name type="scientific">viral metagenome</name>
    <dbReference type="NCBI Taxonomy" id="1070528"/>
    <lineage>
        <taxon>unclassified sequences</taxon>
        <taxon>metagenomes</taxon>
        <taxon>organismal metagenomes</taxon>
    </lineage>
</organism>